<name>A0ABX4QX44_9ACTN</name>
<organism evidence="3 4">
    <name type="scientific">Nocardioides alpinus</name>
    <dbReference type="NCBI Taxonomy" id="748909"/>
    <lineage>
        <taxon>Bacteria</taxon>
        <taxon>Bacillati</taxon>
        <taxon>Actinomycetota</taxon>
        <taxon>Actinomycetes</taxon>
        <taxon>Propionibacteriales</taxon>
        <taxon>Nocardioidaceae</taxon>
        <taxon>Nocardioides</taxon>
    </lineage>
</organism>
<protein>
    <recommendedName>
        <fullName evidence="2">Glucose/Sorbosone dehydrogenase domain-containing protein</fullName>
    </recommendedName>
</protein>
<feature type="domain" description="Glucose/Sorbosone dehydrogenase" evidence="2">
    <location>
        <begin position="110"/>
        <end position="430"/>
    </location>
</feature>
<sequence length="441" mass="47088">MGRRPRDRRGLHLDPGRQRGDAQPQHPARLRHHADRHPGRSSPAPGLSAPFTTADRAASVVGVPRLLRTSLALATALALAPVVAGSASPPATESRAAAPALKIRTVAGGLQHPWDVQQAPGRRLVVSERDRARISVVRNGKRRTLADLSNQVWVSGETGLMSLAVDAASRTLWACHGATTGGGNGVRVTRWRVDRRWRSLSGRRTLIAGLPATSGRHGGCRLLLERSGDGLVVGTGDAAVGTNPRDLDSLGGKVLRIHRRTGAPMADNPYAEASSARRFVWTYGHRNVQGLAQRADGSLWSVEHGSYRDDEVNLLVPGGDYGWNPVPGYNESVPMTDQSLPGQQQDAKWSSGDPTIATSGASWVRGAEWGSLEGTLAVAALKDSEVLFMRFDAGGGLVSVTRPRSLQRLGRVRSITSASNGDLLLTTDNGTDDRVVRVSPR</sequence>
<dbReference type="Proteomes" id="UP000233565">
    <property type="component" value="Unassembled WGS sequence"/>
</dbReference>
<evidence type="ECO:0000313" key="3">
    <source>
        <dbReference type="EMBL" id="PKH41017.1"/>
    </source>
</evidence>
<feature type="region of interest" description="Disordered" evidence="1">
    <location>
        <begin position="1"/>
        <end position="51"/>
    </location>
</feature>
<proteinExistence type="predicted"/>
<dbReference type="Gene3D" id="2.120.10.30">
    <property type="entry name" value="TolB, C-terminal domain"/>
    <property type="match status" value="1"/>
</dbReference>
<dbReference type="InterPro" id="IPR012938">
    <property type="entry name" value="Glc/Sorbosone_DH"/>
</dbReference>
<comment type="caution">
    <text evidence="3">The sequence shown here is derived from an EMBL/GenBank/DDBJ whole genome shotgun (WGS) entry which is preliminary data.</text>
</comment>
<dbReference type="PANTHER" id="PTHR19328:SF13">
    <property type="entry name" value="HIPL1 PROTEIN"/>
    <property type="match status" value="1"/>
</dbReference>
<evidence type="ECO:0000313" key="4">
    <source>
        <dbReference type="Proteomes" id="UP000233565"/>
    </source>
</evidence>
<dbReference type="Pfam" id="PF07995">
    <property type="entry name" value="GSDH"/>
    <property type="match status" value="1"/>
</dbReference>
<evidence type="ECO:0000256" key="1">
    <source>
        <dbReference type="SAM" id="MobiDB-lite"/>
    </source>
</evidence>
<dbReference type="InterPro" id="IPR011042">
    <property type="entry name" value="6-blade_b-propeller_TolB-like"/>
</dbReference>
<keyword evidence="4" id="KW-1185">Reference proteome</keyword>
<reference evidence="3 4" key="1">
    <citation type="submission" date="2017-12" db="EMBL/GenBank/DDBJ databases">
        <title>Pharmacopeia of the Arctic Ocean.</title>
        <authorList>
            <person name="Collins E."/>
            <person name="Ducluzeau A.-L."/>
        </authorList>
    </citation>
    <scope>NUCLEOTIDE SEQUENCE [LARGE SCALE GENOMIC DNA]</scope>
    <source>
        <strain evidence="3 4">DSM 23325</strain>
    </source>
</reference>
<dbReference type="PANTHER" id="PTHR19328">
    <property type="entry name" value="HEDGEHOG-INTERACTING PROTEIN"/>
    <property type="match status" value="1"/>
</dbReference>
<dbReference type="EMBL" id="PJBV01000016">
    <property type="protein sequence ID" value="PKH41017.1"/>
    <property type="molecule type" value="Genomic_DNA"/>
</dbReference>
<accession>A0ABX4QX44</accession>
<dbReference type="InterPro" id="IPR011041">
    <property type="entry name" value="Quinoprot_gluc/sorb_DH_b-prop"/>
</dbReference>
<gene>
    <name evidence="3" type="ORF">CXG46_11245</name>
</gene>
<dbReference type="SUPFAM" id="SSF50952">
    <property type="entry name" value="Soluble quinoprotein glucose dehydrogenase"/>
    <property type="match status" value="1"/>
</dbReference>
<evidence type="ECO:0000259" key="2">
    <source>
        <dbReference type="Pfam" id="PF07995"/>
    </source>
</evidence>
<feature type="compositionally biased region" description="Basic and acidic residues" evidence="1">
    <location>
        <begin position="8"/>
        <end position="20"/>
    </location>
</feature>